<proteinExistence type="predicted"/>
<dbReference type="Proteomes" id="UP001168821">
    <property type="component" value="Unassembled WGS sequence"/>
</dbReference>
<comment type="caution">
    <text evidence="1">The sequence shown here is derived from an EMBL/GenBank/DDBJ whole genome shotgun (WGS) entry which is preliminary data.</text>
</comment>
<reference evidence="1" key="1">
    <citation type="journal article" date="2023" name="G3 (Bethesda)">
        <title>Whole genome assemblies of Zophobas morio and Tenebrio molitor.</title>
        <authorList>
            <person name="Kaur S."/>
            <person name="Stinson S.A."/>
            <person name="diCenzo G.C."/>
        </authorList>
    </citation>
    <scope>NUCLEOTIDE SEQUENCE</scope>
    <source>
        <strain evidence="1">QUZm001</strain>
    </source>
</reference>
<keyword evidence="2" id="KW-1185">Reference proteome</keyword>
<protein>
    <submittedName>
        <fullName evidence="1">Uncharacterized protein</fullName>
    </submittedName>
</protein>
<dbReference type="AlphaFoldDB" id="A0AA38MKF7"/>
<gene>
    <name evidence="1" type="ORF">Zmor_010914</name>
</gene>
<dbReference type="EMBL" id="JALNTZ010000003">
    <property type="protein sequence ID" value="KAJ3659213.1"/>
    <property type="molecule type" value="Genomic_DNA"/>
</dbReference>
<evidence type="ECO:0000313" key="1">
    <source>
        <dbReference type="EMBL" id="KAJ3659213.1"/>
    </source>
</evidence>
<sequence>MFIIHDDTDFVKLCPNYHVDKCQRLLDSDKYKLTICGSNPGCGRWFYVRLPSPIVDCLNHTREVAQR</sequence>
<name>A0AA38MKF7_9CUCU</name>
<accession>A0AA38MKF7</accession>
<organism evidence="1 2">
    <name type="scientific">Zophobas morio</name>
    <dbReference type="NCBI Taxonomy" id="2755281"/>
    <lineage>
        <taxon>Eukaryota</taxon>
        <taxon>Metazoa</taxon>
        <taxon>Ecdysozoa</taxon>
        <taxon>Arthropoda</taxon>
        <taxon>Hexapoda</taxon>
        <taxon>Insecta</taxon>
        <taxon>Pterygota</taxon>
        <taxon>Neoptera</taxon>
        <taxon>Endopterygota</taxon>
        <taxon>Coleoptera</taxon>
        <taxon>Polyphaga</taxon>
        <taxon>Cucujiformia</taxon>
        <taxon>Tenebrionidae</taxon>
        <taxon>Zophobas</taxon>
    </lineage>
</organism>
<evidence type="ECO:0000313" key="2">
    <source>
        <dbReference type="Proteomes" id="UP001168821"/>
    </source>
</evidence>